<evidence type="ECO:0000313" key="4">
    <source>
        <dbReference type="EMBL" id="MEI5995024.1"/>
    </source>
</evidence>
<protein>
    <submittedName>
        <fullName evidence="5">Uncharacterized protein</fullName>
    </submittedName>
</protein>
<feature type="domain" description="WxL Interacting Protein peptidoglycan binding" evidence="2">
    <location>
        <begin position="44"/>
        <end position="163"/>
    </location>
</feature>
<dbReference type="Pfam" id="PF11797">
    <property type="entry name" value="WxLIP_HBD"/>
    <property type="match status" value="1"/>
</dbReference>
<reference evidence="4 6" key="2">
    <citation type="submission" date="2018-07" db="EMBL/GenBank/DDBJ databases">
        <title>The Genome Sequence of Enterococcus sp. DIV0659b.</title>
        <authorList>
            <consortium name="The Broad Institute Genomics Platform"/>
            <consortium name="The Broad Institute Genomic Center for Infectious Diseases"/>
            <person name="Earl A."/>
            <person name="Manson A."/>
            <person name="Schwartman J."/>
            <person name="Gilmore M."/>
            <person name="Abouelleil A."/>
            <person name="Cao P."/>
            <person name="Chapman S."/>
            <person name="Cusick C."/>
            <person name="Shea T."/>
            <person name="Young S."/>
            <person name="Neafsey D."/>
            <person name="Nusbaum C."/>
            <person name="Birren B."/>
        </authorList>
    </citation>
    <scope>NUCLEOTIDE SEQUENCE [LARGE SCALE GENOMIC DNA]</scope>
    <source>
        <strain evidence="4 6">4G2_DIV0659</strain>
    </source>
</reference>
<keyword evidence="6" id="KW-1185">Reference proteome</keyword>
<evidence type="ECO:0000256" key="1">
    <source>
        <dbReference type="SAM" id="Phobius"/>
    </source>
</evidence>
<dbReference type="RefSeq" id="WP_086329450.1">
    <property type="nucleotide sequence ID" value="NZ_NGLE02000001.1"/>
</dbReference>
<name>A0A242CI40_9ENTE</name>
<organism evidence="5">
    <name type="scientific">Candidatus Enterococcus mansonii</name>
    <dbReference type="NCBI Taxonomy" id="1834181"/>
    <lineage>
        <taxon>Bacteria</taxon>
        <taxon>Bacillati</taxon>
        <taxon>Bacillota</taxon>
        <taxon>Bacilli</taxon>
        <taxon>Lactobacillales</taxon>
        <taxon>Enterococcaceae</taxon>
        <taxon>Enterococcus</taxon>
    </lineage>
</organism>
<keyword evidence="1" id="KW-0812">Transmembrane</keyword>
<sequence>MKKKYLVLLSLIAVFMSVTIGKYVTYAEENQKSEDDKILSAGGFTYNVIYPENQIGGESGYFDLKMTPGQSQTVEIKLLNLGEEEIKIHVGLTGAKTNPNGVIDYGGNEAFTYDNSLKYKFEDIVKAPKEVVLAGKKEEILKIDINMPKTSYDGSILGGISLQKDTNEKDEAAKKASGTTVVNQFAYVTGIVLRETEAEIKSELGFNKVAANNPDRRNSIVIDLGNRKPKIMNDVTVEAQIMGEKSDEVLYEAKQTGISMAPNTVFNFFVDMEGQPMEVGKYRAHILASSGADKWEWTEAFEITKEEADKFNKEAVGLIQERGFDWKLVAMIAGGIIVLVIVVFLGIKFVLGRNNKAKNAAKKAKRKKVKAK</sequence>
<dbReference type="AlphaFoldDB" id="A0A242CI40"/>
<dbReference type="EMBL" id="NGLE02000001">
    <property type="protein sequence ID" value="MEI5995024.1"/>
    <property type="molecule type" value="Genomic_DNA"/>
</dbReference>
<dbReference type="InterPro" id="IPR021759">
    <property type="entry name" value="WxLIP_HBD"/>
</dbReference>
<keyword evidence="1" id="KW-1133">Transmembrane helix</keyword>
<dbReference type="EMBL" id="NGLE01000001">
    <property type="protein sequence ID" value="OTO09829.1"/>
    <property type="molecule type" value="Genomic_DNA"/>
</dbReference>
<evidence type="ECO:0000313" key="6">
    <source>
        <dbReference type="Proteomes" id="UP000195139"/>
    </source>
</evidence>
<feature type="transmembrane region" description="Helical" evidence="1">
    <location>
        <begin position="328"/>
        <end position="351"/>
    </location>
</feature>
<dbReference type="Proteomes" id="UP000195139">
    <property type="component" value="Unassembled WGS sequence"/>
</dbReference>
<evidence type="ECO:0000313" key="5">
    <source>
        <dbReference type="EMBL" id="OTO09829.1"/>
    </source>
</evidence>
<reference evidence="5" key="1">
    <citation type="submission" date="2017-05" db="EMBL/GenBank/DDBJ databases">
        <title>The Genome Sequence of Enterococcus sp. 4G2_DIV0659.</title>
        <authorList>
            <consortium name="The Broad Institute Genomics Platform"/>
            <consortium name="The Broad Institute Genomic Center for Infectious Diseases"/>
            <person name="Earl A."/>
            <person name="Manson A."/>
            <person name="Schwartman J."/>
            <person name="Gilmore M."/>
            <person name="Abouelleil A."/>
            <person name="Cao P."/>
            <person name="Chapman S."/>
            <person name="Cusick C."/>
            <person name="Shea T."/>
            <person name="Young S."/>
            <person name="Neafsey D."/>
            <person name="Nusbaum C."/>
            <person name="Birren B."/>
        </authorList>
    </citation>
    <scope>NUCLEOTIDE SEQUENCE [LARGE SCALE GENOMIC DNA]</scope>
    <source>
        <strain evidence="5">4G2_DIV0659</strain>
    </source>
</reference>
<dbReference type="OrthoDB" id="2148359at2"/>
<gene>
    <name evidence="5" type="ORF">A5880_000512</name>
    <name evidence="4" type="ORF">A5880_002614</name>
</gene>
<evidence type="ECO:0000259" key="2">
    <source>
        <dbReference type="Pfam" id="PF06030"/>
    </source>
</evidence>
<keyword evidence="1" id="KW-0472">Membrane</keyword>
<accession>A0A242CI40</accession>
<dbReference type="InterPro" id="IPR010317">
    <property type="entry name" value="WxLIP_PGBD"/>
</dbReference>
<feature type="domain" description="WxL Interacting Protein host binding" evidence="3">
    <location>
        <begin position="177"/>
        <end position="313"/>
    </location>
</feature>
<evidence type="ECO:0000259" key="3">
    <source>
        <dbReference type="Pfam" id="PF11797"/>
    </source>
</evidence>
<dbReference type="Pfam" id="PF06030">
    <property type="entry name" value="WxLIP_PGBD"/>
    <property type="match status" value="1"/>
</dbReference>
<proteinExistence type="predicted"/>
<dbReference type="STRING" id="1834181.A5880_000512"/>
<comment type="caution">
    <text evidence="5">The sequence shown here is derived from an EMBL/GenBank/DDBJ whole genome shotgun (WGS) entry which is preliminary data.</text>
</comment>